<dbReference type="Gene3D" id="1.20.1280.50">
    <property type="match status" value="1"/>
</dbReference>
<dbReference type="InterPro" id="IPR019775">
    <property type="entry name" value="WD40_repeat_CS"/>
</dbReference>
<proteinExistence type="inferred from homology"/>
<dbReference type="PROSITE" id="PS50294">
    <property type="entry name" value="WD_REPEATS_REGION"/>
    <property type="match status" value="4"/>
</dbReference>
<protein>
    <recommendedName>
        <fullName evidence="4">Probable E3 ubiquitin ligase complex SCF subunit sconB</fullName>
    </recommendedName>
    <alternativeName>
        <fullName evidence="8">Sulfur controller B</fullName>
    </alternativeName>
    <alternativeName>
        <fullName evidence="7">Sulfur metabolite repression control protein B</fullName>
    </alternativeName>
</protein>
<evidence type="ECO:0000256" key="7">
    <source>
        <dbReference type="ARBA" id="ARBA00030034"/>
    </source>
</evidence>
<feature type="region of interest" description="Disordered" evidence="10">
    <location>
        <begin position="362"/>
        <end position="389"/>
    </location>
</feature>
<evidence type="ECO:0000259" key="11">
    <source>
        <dbReference type="PROSITE" id="PS50181"/>
    </source>
</evidence>
<dbReference type="PRINTS" id="PR00320">
    <property type="entry name" value="GPROTEINBRPT"/>
</dbReference>
<feature type="domain" description="F-box" evidence="11">
    <location>
        <begin position="214"/>
        <end position="260"/>
    </location>
</feature>
<gene>
    <name evidence="12" type="ORF">BJX63DRAFT_395109</name>
</gene>
<dbReference type="PROSITE" id="PS50082">
    <property type="entry name" value="WD_REPEATS_2"/>
    <property type="match status" value="5"/>
</dbReference>
<evidence type="ECO:0000256" key="1">
    <source>
        <dbReference type="ARBA" id="ARBA00002730"/>
    </source>
</evidence>
<dbReference type="Pfam" id="PF00400">
    <property type="entry name" value="WD40"/>
    <property type="match status" value="6"/>
</dbReference>
<evidence type="ECO:0000256" key="9">
    <source>
        <dbReference type="PROSITE-ProRule" id="PRU00221"/>
    </source>
</evidence>
<keyword evidence="5 9" id="KW-0853">WD repeat</keyword>
<dbReference type="Proteomes" id="UP001610334">
    <property type="component" value="Unassembled WGS sequence"/>
</dbReference>
<dbReference type="SMART" id="SM00320">
    <property type="entry name" value="WD40"/>
    <property type="match status" value="6"/>
</dbReference>
<feature type="repeat" description="WD" evidence="9">
    <location>
        <begin position="316"/>
        <end position="346"/>
    </location>
</feature>
<evidence type="ECO:0000256" key="3">
    <source>
        <dbReference type="ARBA" id="ARBA00011725"/>
    </source>
</evidence>
<evidence type="ECO:0000256" key="5">
    <source>
        <dbReference type="ARBA" id="ARBA00022574"/>
    </source>
</evidence>
<dbReference type="EMBL" id="JBFXLT010000042">
    <property type="protein sequence ID" value="KAL2813152.1"/>
    <property type="molecule type" value="Genomic_DNA"/>
</dbReference>
<dbReference type="InterPro" id="IPR001810">
    <property type="entry name" value="F-box_dom"/>
</dbReference>
<keyword evidence="6" id="KW-0677">Repeat</keyword>
<dbReference type="SUPFAM" id="SSF50978">
    <property type="entry name" value="WD40 repeat-like"/>
    <property type="match status" value="1"/>
</dbReference>
<feature type="repeat" description="WD" evidence="9">
    <location>
        <begin position="404"/>
        <end position="437"/>
    </location>
</feature>
<evidence type="ECO:0000256" key="8">
    <source>
        <dbReference type="ARBA" id="ARBA00032113"/>
    </source>
</evidence>
<comment type="subunit">
    <text evidence="3">Component of the SCF(sconB) E3 ubiquitin ligase complex.</text>
</comment>
<dbReference type="InterPro" id="IPR036322">
    <property type="entry name" value="WD40_repeat_dom_sf"/>
</dbReference>
<feature type="repeat" description="WD" evidence="9">
    <location>
        <begin position="485"/>
        <end position="524"/>
    </location>
</feature>
<dbReference type="InterPro" id="IPR015943">
    <property type="entry name" value="WD40/YVTN_repeat-like_dom_sf"/>
</dbReference>
<dbReference type="PROSITE" id="PS50181">
    <property type="entry name" value="FBOX"/>
    <property type="match status" value="1"/>
</dbReference>
<organism evidence="12 13">
    <name type="scientific">Aspergillus granulosus</name>
    <dbReference type="NCBI Taxonomy" id="176169"/>
    <lineage>
        <taxon>Eukaryota</taxon>
        <taxon>Fungi</taxon>
        <taxon>Dikarya</taxon>
        <taxon>Ascomycota</taxon>
        <taxon>Pezizomycotina</taxon>
        <taxon>Eurotiomycetes</taxon>
        <taxon>Eurotiomycetidae</taxon>
        <taxon>Eurotiales</taxon>
        <taxon>Aspergillaceae</taxon>
        <taxon>Aspergillus</taxon>
        <taxon>Aspergillus subgen. Nidulantes</taxon>
    </lineage>
</organism>
<dbReference type="InterPro" id="IPR001680">
    <property type="entry name" value="WD40_rpt"/>
</dbReference>
<dbReference type="PANTHER" id="PTHR22847:SF745">
    <property type="entry name" value="F-BOX_WD REPEAT-CONTAINING PROTEIN 7"/>
    <property type="match status" value="1"/>
</dbReference>
<evidence type="ECO:0000256" key="6">
    <source>
        <dbReference type="ARBA" id="ARBA00022737"/>
    </source>
</evidence>
<evidence type="ECO:0000256" key="2">
    <source>
        <dbReference type="ARBA" id="ARBA00007968"/>
    </source>
</evidence>
<dbReference type="Pfam" id="PF12937">
    <property type="entry name" value="F-box-like"/>
    <property type="match status" value="1"/>
</dbReference>
<dbReference type="PROSITE" id="PS00678">
    <property type="entry name" value="WD_REPEATS_1"/>
    <property type="match status" value="2"/>
</dbReference>
<sequence length="653" mass="72876">MAPRDTTIAPANRRRPSLSFRRPRTATVSATPINPHAELKHDIWDDLSLVDSGDAMDEPVLEDVSHFPEPAQRRRTAKSFSSLRHPVDGLRALGRRLSVSMRYKSSRTINVPHQSDHKLGTYHANCSHEFASSASTLQDLPISLPIPGNGLEPPVLPDGMYSGAAARAAAAAQNEMARKMEYMKLNNQDSESGIGIDLQDRSEVSDLEPGLVRVDPITFFPTEIMAQVLSHLDPESLMNTELVSRKWREQASSKHVWRHVFHRCYAQQRPANPRPRTHLAAGLGKSVFEQDWKKLYFVRRALDQRWKNGEAAAIYLQGHTDSVYCVQFDENKIITGSRDRTIRVWDAHYPWSCRKIIGPPPGDVNNNGPVHDPEQQSSGKSPFLTIRPPPTRSAEIVDLSARPYDYHSASILCLQFDDEIMVTGSSDYSCIVWDIKNDYRPIHRLEGHTAGVLDVCFDDRYIVSCSKDHAICVWDRRTGALVKKLLGHSGPVNAVQLRGDLLVSASGDGVAKLWNVASGLCIKEFTSKDRGLACVEFSHDARTVLTGGNDQMIYQFDANTGELVKEIEGHSGLVRSLHLDTDNQRIVSGSYDMSVKVFDSQSGDLSIDFPGWTTSWMLSVKSDYRRIVATSQDSRAVIMDFGYGIDGIDLLEE</sequence>
<evidence type="ECO:0000256" key="10">
    <source>
        <dbReference type="SAM" id="MobiDB-lite"/>
    </source>
</evidence>
<dbReference type="CDD" id="cd00200">
    <property type="entry name" value="WD40"/>
    <property type="match status" value="1"/>
</dbReference>
<dbReference type="InterPro" id="IPR020472">
    <property type="entry name" value="WD40_PAC1"/>
</dbReference>
<comment type="function">
    <text evidence="1">Component of the SCF(sconB) E3 ubiquitin ligase complex involved in the regulation of sulfur metabolite repression, probably by mediating the inactivation or degradation of the metR transcription factor.</text>
</comment>
<evidence type="ECO:0000313" key="12">
    <source>
        <dbReference type="EMBL" id="KAL2813152.1"/>
    </source>
</evidence>
<dbReference type="SUPFAM" id="SSF81383">
    <property type="entry name" value="F-box domain"/>
    <property type="match status" value="1"/>
</dbReference>
<evidence type="ECO:0000256" key="4">
    <source>
        <dbReference type="ARBA" id="ARBA00015819"/>
    </source>
</evidence>
<reference evidence="12 13" key="1">
    <citation type="submission" date="2024-07" db="EMBL/GenBank/DDBJ databases">
        <title>Section-level genome sequencing and comparative genomics of Aspergillus sections Usti and Cavernicolus.</title>
        <authorList>
            <consortium name="Lawrence Berkeley National Laboratory"/>
            <person name="Nybo J.L."/>
            <person name="Vesth T.C."/>
            <person name="Theobald S."/>
            <person name="Frisvad J.C."/>
            <person name="Larsen T.O."/>
            <person name="Kjaerboelling I."/>
            <person name="Rothschild-Mancinelli K."/>
            <person name="Lyhne E.K."/>
            <person name="Kogle M.E."/>
            <person name="Barry K."/>
            <person name="Clum A."/>
            <person name="Na H."/>
            <person name="Ledsgaard L."/>
            <person name="Lin J."/>
            <person name="Lipzen A."/>
            <person name="Kuo A."/>
            <person name="Riley R."/>
            <person name="Mondo S."/>
            <person name="Labutti K."/>
            <person name="Haridas S."/>
            <person name="Pangalinan J."/>
            <person name="Salamov A.A."/>
            <person name="Simmons B.A."/>
            <person name="Magnuson J.K."/>
            <person name="Chen J."/>
            <person name="Drula E."/>
            <person name="Henrissat B."/>
            <person name="Wiebenga A."/>
            <person name="Lubbers R.J."/>
            <person name="Gomes A.C."/>
            <person name="Makela M.R."/>
            <person name="Stajich J."/>
            <person name="Grigoriev I.V."/>
            <person name="Mortensen U.H."/>
            <person name="De Vries R.P."/>
            <person name="Baker S.E."/>
            <person name="Andersen M.R."/>
        </authorList>
    </citation>
    <scope>NUCLEOTIDE SEQUENCE [LARGE SCALE GENOMIC DNA]</scope>
    <source>
        <strain evidence="12 13">CBS 588.65</strain>
    </source>
</reference>
<evidence type="ECO:0000313" key="13">
    <source>
        <dbReference type="Proteomes" id="UP001610334"/>
    </source>
</evidence>
<accession>A0ABR4HCP0</accession>
<dbReference type="SMART" id="SM00256">
    <property type="entry name" value="FBOX"/>
    <property type="match status" value="1"/>
</dbReference>
<dbReference type="InterPro" id="IPR036047">
    <property type="entry name" value="F-box-like_dom_sf"/>
</dbReference>
<feature type="repeat" description="WD" evidence="9">
    <location>
        <begin position="567"/>
        <end position="608"/>
    </location>
</feature>
<comment type="caution">
    <text evidence="12">The sequence shown here is derived from an EMBL/GenBank/DDBJ whole genome shotgun (WGS) entry which is preliminary data.</text>
</comment>
<keyword evidence="13" id="KW-1185">Reference proteome</keyword>
<dbReference type="Gene3D" id="2.130.10.10">
    <property type="entry name" value="YVTN repeat-like/Quinoprotein amine dehydrogenase"/>
    <property type="match status" value="2"/>
</dbReference>
<comment type="similarity">
    <text evidence="2">Belongs to the WD repeat MET30/SCONB/SCON-2 family.</text>
</comment>
<dbReference type="PANTHER" id="PTHR22847">
    <property type="entry name" value="WD40 REPEAT PROTEIN"/>
    <property type="match status" value="1"/>
</dbReference>
<feature type="repeat" description="WD" evidence="9">
    <location>
        <begin position="445"/>
        <end position="484"/>
    </location>
</feature>
<name>A0ABR4HCP0_9EURO</name>